<evidence type="ECO:0000256" key="3">
    <source>
        <dbReference type="ARBA" id="ARBA00022741"/>
    </source>
</evidence>
<accession>A0A7G9RZ56</accession>
<dbReference type="InterPro" id="IPR027417">
    <property type="entry name" value="P-loop_NTPase"/>
</dbReference>
<dbReference type="InterPro" id="IPR003593">
    <property type="entry name" value="AAA+_ATPase"/>
</dbReference>
<dbReference type="RefSeq" id="WP_187534001.1">
    <property type="nucleotide sequence ID" value="NZ_CBCSHU010000009.1"/>
</dbReference>
<dbReference type="CDD" id="cd03230">
    <property type="entry name" value="ABC_DR_subfamily_A"/>
    <property type="match status" value="1"/>
</dbReference>
<dbReference type="PROSITE" id="PS50893">
    <property type="entry name" value="ABC_TRANSPORTER_2"/>
    <property type="match status" value="1"/>
</dbReference>
<organism evidence="6 7">
    <name type="scientific">Erysipelothrix inopinata</name>
    <dbReference type="NCBI Taxonomy" id="225084"/>
    <lineage>
        <taxon>Bacteria</taxon>
        <taxon>Bacillati</taxon>
        <taxon>Bacillota</taxon>
        <taxon>Erysipelotrichia</taxon>
        <taxon>Erysipelotrichales</taxon>
        <taxon>Erysipelotrichaceae</taxon>
        <taxon>Erysipelothrix</taxon>
    </lineage>
</organism>
<dbReference type="AlphaFoldDB" id="A0A7G9RZ56"/>
<gene>
    <name evidence="6" type="ORF">H9L01_00445</name>
</gene>
<dbReference type="GO" id="GO:0005524">
    <property type="term" value="F:ATP binding"/>
    <property type="evidence" value="ECO:0007669"/>
    <property type="project" value="UniProtKB-KW"/>
</dbReference>
<dbReference type="EMBL" id="CP060715">
    <property type="protein sequence ID" value="QNN60881.1"/>
    <property type="molecule type" value="Genomic_DNA"/>
</dbReference>
<evidence type="ECO:0000256" key="4">
    <source>
        <dbReference type="ARBA" id="ARBA00022840"/>
    </source>
</evidence>
<keyword evidence="4 6" id="KW-0067">ATP-binding</keyword>
<sequence length="294" mass="33269">MNPIKVNALTKDFGSNRGIFNLNFEIKAGEVVGFIGANGAGKTTTIRHLMGFMKPDYGVAEVLGFHCFEQAPQIQEHIGYLPGEISLFDDLSAQEFIYYIAELKGIKNTQEADNLMKYFELSSTTKIKKMSKGMKQKTALVVAFMQHAPILILDEPTSGLDPLMQQKFIELIKKEKASGTTILMSSHIFDEIEHTCDRVLLIKDGEIKVDESMTDIKKKRNKHYEIEFTSESDAEEFKSFYPNSVTHKANLTLIDKSDITELLNILHQFPIVDFNSRDQSLEEVFLSYYGGNES</sequence>
<comment type="similarity">
    <text evidence="1">Belongs to the ABC transporter superfamily.</text>
</comment>
<dbReference type="SUPFAM" id="SSF52540">
    <property type="entry name" value="P-loop containing nucleoside triphosphate hydrolases"/>
    <property type="match status" value="1"/>
</dbReference>
<keyword evidence="7" id="KW-1185">Reference proteome</keyword>
<dbReference type="InterPro" id="IPR003439">
    <property type="entry name" value="ABC_transporter-like_ATP-bd"/>
</dbReference>
<dbReference type="GO" id="GO:0016887">
    <property type="term" value="F:ATP hydrolysis activity"/>
    <property type="evidence" value="ECO:0007669"/>
    <property type="project" value="InterPro"/>
</dbReference>
<dbReference type="Gene3D" id="3.40.50.300">
    <property type="entry name" value="P-loop containing nucleotide triphosphate hydrolases"/>
    <property type="match status" value="1"/>
</dbReference>
<dbReference type="KEGG" id="eio:H9L01_00445"/>
<proteinExistence type="inferred from homology"/>
<dbReference type="Proteomes" id="UP000515928">
    <property type="component" value="Chromosome"/>
</dbReference>
<dbReference type="PANTHER" id="PTHR42711:SF5">
    <property type="entry name" value="ABC TRANSPORTER ATP-BINDING PROTEIN NATA"/>
    <property type="match status" value="1"/>
</dbReference>
<name>A0A7G9RZ56_9FIRM</name>
<reference evidence="6 7" key="1">
    <citation type="submission" date="2020-08" db="EMBL/GenBank/DDBJ databases">
        <title>Genome sequence of Erysipelothrix inopinata DSM 15511T.</title>
        <authorList>
            <person name="Hyun D.-W."/>
            <person name="Bae J.-W."/>
        </authorList>
    </citation>
    <scope>NUCLEOTIDE SEQUENCE [LARGE SCALE GENOMIC DNA]</scope>
    <source>
        <strain evidence="6 7">DSM 15511</strain>
    </source>
</reference>
<evidence type="ECO:0000259" key="5">
    <source>
        <dbReference type="PROSITE" id="PS50893"/>
    </source>
</evidence>
<protein>
    <submittedName>
        <fullName evidence="6">ABC transporter ATP-binding protein</fullName>
    </submittedName>
</protein>
<dbReference type="InterPro" id="IPR050763">
    <property type="entry name" value="ABC_transporter_ATP-binding"/>
</dbReference>
<keyword evidence="2" id="KW-0813">Transport</keyword>
<evidence type="ECO:0000256" key="1">
    <source>
        <dbReference type="ARBA" id="ARBA00005417"/>
    </source>
</evidence>
<dbReference type="SMART" id="SM00382">
    <property type="entry name" value="AAA"/>
    <property type="match status" value="1"/>
</dbReference>
<evidence type="ECO:0000313" key="6">
    <source>
        <dbReference type="EMBL" id="QNN60881.1"/>
    </source>
</evidence>
<evidence type="ECO:0000256" key="2">
    <source>
        <dbReference type="ARBA" id="ARBA00022448"/>
    </source>
</evidence>
<keyword evidence="3" id="KW-0547">Nucleotide-binding</keyword>
<dbReference type="Pfam" id="PF00005">
    <property type="entry name" value="ABC_tran"/>
    <property type="match status" value="1"/>
</dbReference>
<feature type="domain" description="ABC transporter" evidence="5">
    <location>
        <begin position="4"/>
        <end position="229"/>
    </location>
</feature>
<dbReference type="PANTHER" id="PTHR42711">
    <property type="entry name" value="ABC TRANSPORTER ATP-BINDING PROTEIN"/>
    <property type="match status" value="1"/>
</dbReference>
<evidence type="ECO:0000313" key="7">
    <source>
        <dbReference type="Proteomes" id="UP000515928"/>
    </source>
</evidence>